<dbReference type="PANTHER" id="PTHR10094:SF25">
    <property type="entry name" value="SCP2 STEROL-BINDING DOMAIN-CONTAINING PROTEIN 1"/>
    <property type="match status" value="1"/>
</dbReference>
<reference evidence="2 3" key="1">
    <citation type="journal article" date="2023" name="G3 (Bethesda)">
        <title>A chromosome-level genome assembly of Zasmidium syzygii isolated from banana leaves.</title>
        <authorList>
            <person name="van Westerhoven A.C."/>
            <person name="Mehrabi R."/>
            <person name="Talebi R."/>
            <person name="Steentjes M.B.F."/>
            <person name="Corcolon B."/>
            <person name="Chong P.A."/>
            <person name="Kema G.H.J."/>
            <person name="Seidl M.F."/>
        </authorList>
    </citation>
    <scope>NUCLEOTIDE SEQUENCE [LARGE SCALE GENOMIC DNA]</scope>
    <source>
        <strain evidence="2 3">P124</strain>
    </source>
</reference>
<feature type="domain" description="SCP2" evidence="1">
    <location>
        <begin position="16"/>
        <end position="120"/>
    </location>
</feature>
<dbReference type="EMBL" id="JAXOVC010000003">
    <property type="protein sequence ID" value="KAK4503607.1"/>
    <property type="molecule type" value="Genomic_DNA"/>
</dbReference>
<protein>
    <recommendedName>
        <fullName evidence="1">SCP2 domain-containing protein</fullName>
    </recommendedName>
</protein>
<dbReference type="Proteomes" id="UP001305779">
    <property type="component" value="Unassembled WGS sequence"/>
</dbReference>
<evidence type="ECO:0000259" key="1">
    <source>
        <dbReference type="Pfam" id="PF02036"/>
    </source>
</evidence>
<dbReference type="Pfam" id="PF02036">
    <property type="entry name" value="SCP2"/>
    <property type="match status" value="1"/>
</dbReference>
<comment type="caution">
    <text evidence="2">The sequence shown here is derived from an EMBL/GenBank/DDBJ whole genome shotgun (WGS) entry which is preliminary data.</text>
</comment>
<evidence type="ECO:0000313" key="2">
    <source>
        <dbReference type="EMBL" id="KAK4503607.1"/>
    </source>
</evidence>
<dbReference type="SUPFAM" id="SSF55718">
    <property type="entry name" value="SCP-like"/>
    <property type="match status" value="1"/>
</dbReference>
<dbReference type="Gene3D" id="3.30.1050.10">
    <property type="entry name" value="SCP2 sterol-binding domain"/>
    <property type="match status" value="1"/>
</dbReference>
<name>A0ABR0EQ16_ZASCE</name>
<dbReference type="PANTHER" id="PTHR10094">
    <property type="entry name" value="STEROL CARRIER PROTEIN 2 SCP-2 FAMILY PROTEIN"/>
    <property type="match status" value="1"/>
</dbReference>
<organism evidence="2 3">
    <name type="scientific">Zasmidium cellare</name>
    <name type="common">Wine cellar mold</name>
    <name type="synonym">Racodium cellare</name>
    <dbReference type="NCBI Taxonomy" id="395010"/>
    <lineage>
        <taxon>Eukaryota</taxon>
        <taxon>Fungi</taxon>
        <taxon>Dikarya</taxon>
        <taxon>Ascomycota</taxon>
        <taxon>Pezizomycotina</taxon>
        <taxon>Dothideomycetes</taxon>
        <taxon>Dothideomycetidae</taxon>
        <taxon>Mycosphaerellales</taxon>
        <taxon>Mycosphaerellaceae</taxon>
        <taxon>Zasmidium</taxon>
    </lineage>
</organism>
<dbReference type="InterPro" id="IPR036527">
    <property type="entry name" value="SCP2_sterol-bd_dom_sf"/>
</dbReference>
<sequence length="128" mass="13584">MGVADAKFPASQAFDEIANALSDPAAKKDAIKQGASIFGFTIKNASGEEKSWYVDLKETGTVGEGTAPAGKKADVTLVLSEDNFGKLIDQKANAQKLFMSGKLKVKGNVMKATKLEPILKKARPQAKL</sequence>
<proteinExistence type="predicted"/>
<evidence type="ECO:0000313" key="3">
    <source>
        <dbReference type="Proteomes" id="UP001305779"/>
    </source>
</evidence>
<accession>A0ABR0EQ16</accession>
<gene>
    <name evidence="2" type="ORF">PRZ48_004522</name>
</gene>
<dbReference type="InterPro" id="IPR003033">
    <property type="entry name" value="SCP2_sterol-bd_dom"/>
</dbReference>
<keyword evidence="3" id="KW-1185">Reference proteome</keyword>